<organism evidence="1 2">
    <name type="scientific">Cynara cardunculus var. scolymus</name>
    <name type="common">Globe artichoke</name>
    <name type="synonym">Cynara scolymus</name>
    <dbReference type="NCBI Taxonomy" id="59895"/>
    <lineage>
        <taxon>Eukaryota</taxon>
        <taxon>Viridiplantae</taxon>
        <taxon>Streptophyta</taxon>
        <taxon>Embryophyta</taxon>
        <taxon>Tracheophyta</taxon>
        <taxon>Spermatophyta</taxon>
        <taxon>Magnoliopsida</taxon>
        <taxon>eudicotyledons</taxon>
        <taxon>Gunneridae</taxon>
        <taxon>Pentapetalae</taxon>
        <taxon>asterids</taxon>
        <taxon>campanulids</taxon>
        <taxon>Asterales</taxon>
        <taxon>Asteraceae</taxon>
        <taxon>Carduoideae</taxon>
        <taxon>Cardueae</taxon>
        <taxon>Carduinae</taxon>
        <taxon>Cynara</taxon>
    </lineage>
</organism>
<proteinExistence type="predicted"/>
<gene>
    <name evidence="1" type="ORF">Ccrd_016809</name>
</gene>
<name>A0A103Y991_CYNCS</name>
<sequence length="137" mass="15685">MDTRFKLSRPDGSSYWVNHEAQIDSTTEDANFVERSKRVDFGKTSNMNHGVFAKRRSSNEMENRFSLDRKPRLLIMNHDSPIGVDPQEIAHITLFGLTVSTFLAFSGENRKNMVSRLKISHSFPNTLHNPDPFQSNS</sequence>
<comment type="caution">
    <text evidence="1">The sequence shown here is derived from an EMBL/GenBank/DDBJ whole genome shotgun (WGS) entry which is preliminary data.</text>
</comment>
<dbReference type="EMBL" id="LEKV01001903">
    <property type="protein sequence ID" value="KVI04865.1"/>
    <property type="molecule type" value="Genomic_DNA"/>
</dbReference>
<accession>A0A103Y991</accession>
<evidence type="ECO:0000313" key="1">
    <source>
        <dbReference type="EMBL" id="KVI04865.1"/>
    </source>
</evidence>
<evidence type="ECO:0000313" key="2">
    <source>
        <dbReference type="Proteomes" id="UP000243975"/>
    </source>
</evidence>
<reference evidence="1 2" key="1">
    <citation type="journal article" date="2016" name="Sci. Rep.">
        <title>The genome sequence of the outbreeding globe artichoke constructed de novo incorporating a phase-aware low-pass sequencing strategy of F1 progeny.</title>
        <authorList>
            <person name="Scaglione D."/>
            <person name="Reyes-Chin-Wo S."/>
            <person name="Acquadro A."/>
            <person name="Froenicke L."/>
            <person name="Portis E."/>
            <person name="Beitel C."/>
            <person name="Tirone M."/>
            <person name="Mauro R."/>
            <person name="Lo Monaco A."/>
            <person name="Mauromicale G."/>
            <person name="Faccioli P."/>
            <person name="Cattivelli L."/>
            <person name="Rieseberg L."/>
            <person name="Michelmore R."/>
            <person name="Lanteri S."/>
        </authorList>
    </citation>
    <scope>NUCLEOTIDE SEQUENCE [LARGE SCALE GENOMIC DNA]</scope>
    <source>
        <strain evidence="1">2C</strain>
    </source>
</reference>
<dbReference type="Gramene" id="KVI04865">
    <property type="protein sequence ID" value="KVI04865"/>
    <property type="gene ID" value="Ccrd_016809"/>
</dbReference>
<dbReference type="Proteomes" id="UP000243975">
    <property type="component" value="Unassembled WGS sequence"/>
</dbReference>
<keyword evidence="2" id="KW-1185">Reference proteome</keyword>
<protein>
    <submittedName>
        <fullName evidence="1">Uncharacterized protein</fullName>
    </submittedName>
</protein>
<dbReference type="AlphaFoldDB" id="A0A103Y991"/>